<accession>A0A023W604</accession>
<name>A0A023W604_9VIRU</name>
<evidence type="ECO:0000259" key="6">
    <source>
        <dbReference type="Pfam" id="PF05707"/>
    </source>
</evidence>
<evidence type="ECO:0000256" key="4">
    <source>
        <dbReference type="ARBA" id="ARBA00022989"/>
    </source>
</evidence>
<gene>
    <name evidence="7" type="primary">zot</name>
</gene>
<dbReference type="InterPro" id="IPR027417">
    <property type="entry name" value="P-loop_NTPase"/>
</dbReference>
<proteinExistence type="predicted"/>
<comment type="subcellular location">
    <subcellularLocation>
        <location evidence="1">Host membrane</location>
        <topology evidence="1">Single-pass membrane protein</topology>
    </subcellularLocation>
</comment>
<feature type="domain" description="Zona occludens toxin N-terminal" evidence="6">
    <location>
        <begin position="2"/>
        <end position="211"/>
    </location>
</feature>
<dbReference type="Pfam" id="PF05707">
    <property type="entry name" value="Zot"/>
    <property type="match status" value="1"/>
</dbReference>
<dbReference type="Gene3D" id="3.40.50.300">
    <property type="entry name" value="P-loop containing nucleotide triphosphate hydrolases"/>
    <property type="match status" value="1"/>
</dbReference>
<keyword evidence="4" id="KW-1133">Transmembrane helix</keyword>
<dbReference type="GO" id="GO:0033644">
    <property type="term" value="C:host cell membrane"/>
    <property type="evidence" value="ECO:0007669"/>
    <property type="project" value="UniProtKB-SubCell"/>
</dbReference>
<evidence type="ECO:0000256" key="1">
    <source>
        <dbReference type="ARBA" id="ARBA00004379"/>
    </source>
</evidence>
<sequence>MSIFIHHGAPGSYKTSGALWLRLLPAIKSGRHIITNVRGLNLERMAKYLKMDVSDISIEFIDTDHPDGRLTMARFWHWARKDAFLFIDECGRIWPPRLTATNLKALDTPPDLVAEDRPESFEVAFDMHRHHGWDICLTTPNIAKVHNMIREAAEIGYRHFNRATVGLGAKFTLTTHDAANSGQMDSHALTRQVKKIPSPIFKMYASTTTGKARDTMAGTALWKDRKILFLFGMVFLMFSYSFYGLHDNPIFTGGNDAPIESEQSEPQSKATAGNAVGSKAVAPASFGFCIGRLCVQDGFVTVGDERYRLVDNLDIPYRGLWATGHHIYKDTLTVFFETESGSVPTELFASSYRYKVLPLPDFNHFVVFDTFAAQALWVEVKRGLPIKTENDKKGLNSIF</sequence>
<protein>
    <submittedName>
        <fullName evidence="7">Zot</fullName>
    </submittedName>
</protein>
<dbReference type="Proteomes" id="UP000024440">
    <property type="component" value="Segment"/>
</dbReference>
<evidence type="ECO:0000313" key="8">
    <source>
        <dbReference type="Proteomes" id="UP000024440"/>
    </source>
</evidence>
<dbReference type="InterPro" id="IPR008900">
    <property type="entry name" value="Zot_N"/>
</dbReference>
<evidence type="ECO:0000313" key="7">
    <source>
        <dbReference type="EMBL" id="AHY24960.1"/>
    </source>
</evidence>
<dbReference type="EMBL" id="KJ619459">
    <property type="protein sequence ID" value="AHY24960.1"/>
    <property type="molecule type" value="Genomic_DNA"/>
</dbReference>
<evidence type="ECO:0000256" key="2">
    <source>
        <dbReference type="ARBA" id="ARBA00022692"/>
    </source>
</evidence>
<evidence type="ECO:0000256" key="3">
    <source>
        <dbReference type="ARBA" id="ARBA00022870"/>
    </source>
</evidence>
<reference evidence="7 8" key="1">
    <citation type="submission" date="2014-03" db="EMBL/GenBank/DDBJ databases">
        <authorList>
            <person name="Kim E.J."/>
            <person name="Kim D.W."/>
        </authorList>
    </citation>
    <scope>NUCLEOTIDE SEQUENCE [LARGE SCALE GENOMIC DNA]</scope>
</reference>
<evidence type="ECO:0000256" key="5">
    <source>
        <dbReference type="ARBA" id="ARBA00023136"/>
    </source>
</evidence>
<organism evidence="7 8">
    <name type="scientific">Affertcholeramvirus CTXphi</name>
    <dbReference type="NCBI Taxonomy" id="141904"/>
    <lineage>
        <taxon>Viruses</taxon>
        <taxon>Monodnaviria</taxon>
        <taxon>Loebvirae</taxon>
        <taxon>Hofneiviricota</taxon>
        <taxon>Faserviricetes</taxon>
        <taxon>Tubulavirales</taxon>
        <taxon>Inoviridae</taxon>
        <taxon>Affertcholeramvirus</taxon>
    </lineage>
</organism>
<keyword evidence="5" id="KW-0472">Membrane</keyword>
<keyword evidence="3" id="KW-1043">Host membrane</keyword>
<keyword evidence="2" id="KW-0812">Transmembrane</keyword>